<accession>A0A4R8S0W0</accession>
<dbReference type="GO" id="GO:0004674">
    <property type="term" value="F:protein serine/threonine kinase activity"/>
    <property type="evidence" value="ECO:0007669"/>
    <property type="project" value="UniProtKB-EC"/>
</dbReference>
<evidence type="ECO:0000256" key="2">
    <source>
        <dbReference type="SAM" id="SignalP"/>
    </source>
</evidence>
<proteinExistence type="predicted"/>
<dbReference type="PROSITE" id="PS51178">
    <property type="entry name" value="PASTA"/>
    <property type="match status" value="1"/>
</dbReference>
<dbReference type="PROSITE" id="PS51257">
    <property type="entry name" value="PROKAR_LIPOPROTEIN"/>
    <property type="match status" value="1"/>
</dbReference>
<sequence precursor="true">MKILPATCVTGVLLAGCSVPAPPESPSSTPAKSSNVQPKATAATPPLVVMPGLTGMQWTDVVPVCFDLGLVNFLPKEVAVGDLDKVGRVISQDPPAGAHVRPGSLVTLTFGTTAEPEHSGVEKR</sequence>
<comment type="caution">
    <text evidence="4">The sequence shown here is derived from an EMBL/GenBank/DDBJ whole genome shotgun (WGS) entry which is preliminary data.</text>
</comment>
<gene>
    <name evidence="4" type="primary">pknB_4</name>
    <name evidence="4" type="ORF">DE4585_03403</name>
</gene>
<evidence type="ECO:0000256" key="1">
    <source>
        <dbReference type="SAM" id="MobiDB-lite"/>
    </source>
</evidence>
<feature type="signal peptide" evidence="2">
    <location>
        <begin position="1"/>
        <end position="21"/>
    </location>
</feature>
<feature type="region of interest" description="Disordered" evidence="1">
    <location>
        <begin position="19"/>
        <end position="40"/>
    </location>
</feature>
<dbReference type="Pfam" id="PF03793">
    <property type="entry name" value="PASTA"/>
    <property type="match status" value="1"/>
</dbReference>
<evidence type="ECO:0000259" key="3">
    <source>
        <dbReference type="PROSITE" id="PS51178"/>
    </source>
</evidence>
<organism evidence="4 5">
    <name type="scientific">Mycobacteroides salmoniphilum</name>
    <dbReference type="NCBI Taxonomy" id="404941"/>
    <lineage>
        <taxon>Bacteria</taxon>
        <taxon>Bacillati</taxon>
        <taxon>Actinomycetota</taxon>
        <taxon>Actinomycetes</taxon>
        <taxon>Mycobacteriales</taxon>
        <taxon>Mycobacteriaceae</taxon>
        <taxon>Mycobacteroides</taxon>
    </lineage>
</organism>
<dbReference type="EMBL" id="PECH01000008">
    <property type="protein sequence ID" value="TDZ79655.1"/>
    <property type="molecule type" value="Genomic_DNA"/>
</dbReference>
<name>A0A4R8S0W0_9MYCO</name>
<dbReference type="SMART" id="SM00740">
    <property type="entry name" value="PASTA"/>
    <property type="match status" value="1"/>
</dbReference>
<dbReference type="Proteomes" id="UP000295117">
    <property type="component" value="Unassembled WGS sequence"/>
</dbReference>
<keyword evidence="4" id="KW-0418">Kinase</keyword>
<feature type="chain" id="PRO_5038590906" evidence="2">
    <location>
        <begin position="22"/>
        <end position="124"/>
    </location>
</feature>
<evidence type="ECO:0000313" key="4">
    <source>
        <dbReference type="EMBL" id="TDZ79655.1"/>
    </source>
</evidence>
<feature type="domain" description="PASTA" evidence="3">
    <location>
        <begin position="44"/>
        <end position="112"/>
    </location>
</feature>
<reference evidence="4 5" key="1">
    <citation type="journal article" date="2019" name="Sci. Rep.">
        <title>Extended insight into the Mycobacterium chelonae-abscessus complex through whole genome sequencing of Mycobacterium salmoniphilum outbreak and Mycobacterium salmoniphilum-like strains.</title>
        <authorList>
            <person name="Behra P.R.K."/>
            <person name="Das S."/>
            <person name="Pettersson B.M.F."/>
            <person name="Shirreff L."/>
            <person name="DuCote T."/>
            <person name="Jacobsson K.G."/>
            <person name="Ennis D.G."/>
            <person name="Kirsebom L.A."/>
        </authorList>
    </citation>
    <scope>NUCLEOTIDE SEQUENCE [LARGE SCALE GENOMIC DNA]</scope>
    <source>
        <strain evidence="4 5">DE 4585</strain>
    </source>
</reference>
<dbReference type="Gene3D" id="3.30.10.20">
    <property type="match status" value="1"/>
</dbReference>
<keyword evidence="4" id="KW-0808">Transferase</keyword>
<keyword evidence="2" id="KW-0732">Signal</keyword>
<dbReference type="InterPro" id="IPR005543">
    <property type="entry name" value="PASTA_dom"/>
</dbReference>
<dbReference type="AlphaFoldDB" id="A0A4R8S0W0"/>
<dbReference type="EC" id="2.7.11.1" evidence="4"/>
<protein>
    <submittedName>
        <fullName evidence="4">Serine/threonine-protein kinase PknB</fullName>
        <ecNumber evidence="4">2.7.11.1</ecNumber>
    </submittedName>
</protein>
<evidence type="ECO:0000313" key="5">
    <source>
        <dbReference type="Proteomes" id="UP000295117"/>
    </source>
</evidence>
<dbReference type="CDD" id="cd06577">
    <property type="entry name" value="PASTA_pknB"/>
    <property type="match status" value="1"/>
</dbReference>